<gene>
    <name evidence="1" type="ORF">BO99DRAFT_24085</name>
</gene>
<proteinExistence type="predicted"/>
<reference evidence="1 2" key="1">
    <citation type="submission" date="2018-02" db="EMBL/GenBank/DDBJ databases">
        <title>The genomes of Aspergillus section Nigri reveals drivers in fungal speciation.</title>
        <authorList>
            <consortium name="DOE Joint Genome Institute"/>
            <person name="Vesth T.C."/>
            <person name="Nybo J."/>
            <person name="Theobald S."/>
            <person name="Brandl J."/>
            <person name="Frisvad J.C."/>
            <person name="Nielsen K.F."/>
            <person name="Lyhne E.K."/>
            <person name="Kogle M.E."/>
            <person name="Kuo A."/>
            <person name="Riley R."/>
            <person name="Clum A."/>
            <person name="Nolan M."/>
            <person name="Lipzen A."/>
            <person name="Salamov A."/>
            <person name="Henrissat B."/>
            <person name="Wiebenga A."/>
            <person name="De vries R.P."/>
            <person name="Grigoriev I.V."/>
            <person name="Mortensen U.H."/>
            <person name="Andersen M.R."/>
            <person name="Baker S.E."/>
        </authorList>
    </citation>
    <scope>NUCLEOTIDE SEQUENCE [LARGE SCALE GENOMIC DNA]</scope>
    <source>
        <strain evidence="1 2">CBS 115571</strain>
    </source>
</reference>
<dbReference type="EMBL" id="KZ825212">
    <property type="protein sequence ID" value="PYI14428.1"/>
    <property type="molecule type" value="Genomic_DNA"/>
</dbReference>
<accession>A0A2V5GTF6</accession>
<evidence type="ECO:0000313" key="2">
    <source>
        <dbReference type="Proteomes" id="UP000249829"/>
    </source>
</evidence>
<dbReference type="Proteomes" id="UP000249829">
    <property type="component" value="Unassembled WGS sequence"/>
</dbReference>
<name>A0A2V5GTF6_ASPV1</name>
<evidence type="ECO:0000313" key="1">
    <source>
        <dbReference type="EMBL" id="PYI14428.1"/>
    </source>
</evidence>
<keyword evidence="2" id="KW-1185">Reference proteome</keyword>
<dbReference type="AlphaFoldDB" id="A0A2V5GTF6"/>
<sequence>MTPGSLEGSRLFLLLNRFHKCICSVIVLRKIPEATCSFLFGITFSSNNETTFKTPSSQHRAGIIRKQVGINHRGRGRAIPPCASLPQMTGHNSPSLSWPIPCCFALSPPQTPLWTPTHKLIAVLHPESQCPLEPPRESHLGAYGQAARGLRGPSQPSIVANCKIRHSGTVSHLG</sequence>
<protein>
    <submittedName>
        <fullName evidence="1">Uncharacterized protein</fullName>
    </submittedName>
</protein>
<organism evidence="1 2">
    <name type="scientific">Aspergillus violaceofuscus (strain CBS 115571)</name>
    <dbReference type="NCBI Taxonomy" id="1450538"/>
    <lineage>
        <taxon>Eukaryota</taxon>
        <taxon>Fungi</taxon>
        <taxon>Dikarya</taxon>
        <taxon>Ascomycota</taxon>
        <taxon>Pezizomycotina</taxon>
        <taxon>Eurotiomycetes</taxon>
        <taxon>Eurotiomycetidae</taxon>
        <taxon>Eurotiales</taxon>
        <taxon>Aspergillaceae</taxon>
        <taxon>Aspergillus</taxon>
    </lineage>
</organism>